<protein>
    <recommendedName>
        <fullName evidence="3">Aminoglycoside phosphotransferase domain-containing protein</fullName>
    </recommendedName>
</protein>
<proteinExistence type="predicted"/>
<comment type="caution">
    <text evidence="1">The sequence shown here is derived from an EMBL/GenBank/DDBJ whole genome shotgun (WGS) entry which is preliminary data.</text>
</comment>
<sequence>MIEPIDTAEEITADWLGRALGGEVTAVDVRRIGSGQIGSCFRCEVTGSGVPSRVVVKLQTADAGTRGMLAGAYRSEINFYRELAGTVAVAVPHCHAATDVAPDGRFALVLEDLAPAQPGDQLAGWDAERIHAAAVNLAGLHGPR</sequence>
<keyword evidence="2" id="KW-1185">Reference proteome</keyword>
<evidence type="ECO:0008006" key="3">
    <source>
        <dbReference type="Google" id="ProtNLM"/>
    </source>
</evidence>
<dbReference type="RefSeq" id="WP_324266670.1">
    <property type="nucleotide sequence ID" value="NZ_JAWLNX010000011.1"/>
</dbReference>
<dbReference type="Gene3D" id="3.30.200.20">
    <property type="entry name" value="Phosphorylase Kinase, domain 1"/>
    <property type="match status" value="1"/>
</dbReference>
<gene>
    <name evidence="1" type="ORF">R4I43_17350</name>
</gene>
<evidence type="ECO:0000313" key="2">
    <source>
        <dbReference type="Proteomes" id="UP001327093"/>
    </source>
</evidence>
<name>A0ABU6ACG6_9PSEU</name>
<evidence type="ECO:0000313" key="1">
    <source>
        <dbReference type="EMBL" id="MEB3369178.1"/>
    </source>
</evidence>
<dbReference type="Proteomes" id="UP001327093">
    <property type="component" value="Unassembled WGS sequence"/>
</dbReference>
<accession>A0ABU6ACG6</accession>
<dbReference type="InterPro" id="IPR011009">
    <property type="entry name" value="Kinase-like_dom_sf"/>
</dbReference>
<reference evidence="1 2" key="1">
    <citation type="submission" date="2023-10" db="EMBL/GenBank/DDBJ databases">
        <title>Saccharopolyspora sp. nov., isolated from mangrove soil.</title>
        <authorList>
            <person name="Lu Y."/>
            <person name="Liu W."/>
        </authorList>
    </citation>
    <scope>NUCLEOTIDE SEQUENCE [LARGE SCALE GENOMIC DNA]</scope>
    <source>
        <strain evidence="1 2">S2-29</strain>
    </source>
</reference>
<dbReference type="SUPFAM" id="SSF56112">
    <property type="entry name" value="Protein kinase-like (PK-like)"/>
    <property type="match status" value="1"/>
</dbReference>
<dbReference type="EMBL" id="JAWLNX010000011">
    <property type="protein sequence ID" value="MEB3369178.1"/>
    <property type="molecule type" value="Genomic_DNA"/>
</dbReference>
<organism evidence="1 2">
    <name type="scientific">Saccharopolyspora mangrovi</name>
    <dbReference type="NCBI Taxonomy" id="3082379"/>
    <lineage>
        <taxon>Bacteria</taxon>
        <taxon>Bacillati</taxon>
        <taxon>Actinomycetota</taxon>
        <taxon>Actinomycetes</taxon>
        <taxon>Pseudonocardiales</taxon>
        <taxon>Pseudonocardiaceae</taxon>
        <taxon>Saccharopolyspora</taxon>
    </lineage>
</organism>